<dbReference type="AlphaFoldDB" id="A0A2D4H7V8"/>
<feature type="domain" description="Reverse transcriptase" evidence="1">
    <location>
        <begin position="2"/>
        <end position="76"/>
    </location>
</feature>
<dbReference type="EMBL" id="IACK01004484">
    <property type="protein sequence ID" value="LAA67986.1"/>
    <property type="molecule type" value="Transcribed_RNA"/>
</dbReference>
<evidence type="ECO:0000313" key="2">
    <source>
        <dbReference type="EMBL" id="LAA67986.1"/>
    </source>
</evidence>
<proteinExistence type="predicted"/>
<evidence type="ECO:0000259" key="1">
    <source>
        <dbReference type="Pfam" id="PF00078"/>
    </source>
</evidence>
<dbReference type="PANTHER" id="PTHR31635:SF196">
    <property type="entry name" value="REVERSE TRANSCRIPTASE DOMAIN-CONTAINING PROTEIN-RELATED"/>
    <property type="match status" value="1"/>
</dbReference>
<organism evidence="2">
    <name type="scientific">Micrurus lemniscatus lemniscatus</name>
    <dbReference type="NCBI Taxonomy" id="129467"/>
    <lineage>
        <taxon>Eukaryota</taxon>
        <taxon>Metazoa</taxon>
        <taxon>Chordata</taxon>
        <taxon>Craniata</taxon>
        <taxon>Vertebrata</taxon>
        <taxon>Euteleostomi</taxon>
        <taxon>Lepidosauria</taxon>
        <taxon>Squamata</taxon>
        <taxon>Bifurcata</taxon>
        <taxon>Unidentata</taxon>
        <taxon>Episquamata</taxon>
        <taxon>Toxicofera</taxon>
        <taxon>Serpentes</taxon>
        <taxon>Colubroidea</taxon>
        <taxon>Elapidae</taxon>
        <taxon>Elapinae</taxon>
        <taxon>Micrurus</taxon>
    </lineage>
</organism>
<name>A0A2D4H7V8_MICLE</name>
<dbReference type="InterPro" id="IPR000477">
    <property type="entry name" value="RT_dom"/>
</dbReference>
<dbReference type="PANTHER" id="PTHR31635">
    <property type="entry name" value="REVERSE TRANSCRIPTASE DOMAIN-CONTAINING PROTEIN-RELATED"/>
    <property type="match status" value="1"/>
</dbReference>
<reference evidence="2" key="1">
    <citation type="submission" date="2017-07" db="EMBL/GenBank/DDBJ databases">
        <authorList>
            <person name="Mikheyev A."/>
            <person name="Grau M."/>
        </authorList>
    </citation>
    <scope>NUCLEOTIDE SEQUENCE</scope>
    <source>
        <tissue evidence="2">Venom_gland</tissue>
    </source>
</reference>
<protein>
    <recommendedName>
        <fullName evidence="1">Reverse transcriptase domain-containing protein</fullName>
    </recommendedName>
</protein>
<accession>A0A2D4H7V8</accession>
<sequence>MSWQFMIQQLKNMDFGENFIKMIQAIYCNQTVKVIINGETTGNFNIDKGTRQGCPLSTLLFILMLEVLLRQVRQDQEIKGLKIKNNIKSKRMLMIWYVFWRNH</sequence>
<dbReference type="Pfam" id="PF00078">
    <property type="entry name" value="RVT_1"/>
    <property type="match status" value="1"/>
</dbReference>
<reference evidence="2" key="2">
    <citation type="submission" date="2017-11" db="EMBL/GenBank/DDBJ databases">
        <title>Coralsnake Venomics: Analyses of Venom Gland Transcriptomes and Proteomes of Six Brazilian Taxa.</title>
        <authorList>
            <person name="Aird S.D."/>
            <person name="Jorge da Silva N."/>
            <person name="Qiu L."/>
            <person name="Villar-Briones A."/>
            <person name="Aparecida-Saddi V."/>
            <person name="Campos-Telles M.P."/>
            <person name="Grau M."/>
            <person name="Mikheyev A.S."/>
        </authorList>
    </citation>
    <scope>NUCLEOTIDE SEQUENCE</scope>
    <source>
        <tissue evidence="2">Venom_gland</tissue>
    </source>
</reference>